<accession>D5P2Z1</accession>
<dbReference type="HOGENOM" id="CLU_2618244_0_0_11"/>
<evidence type="ECO:0000256" key="1">
    <source>
        <dbReference type="SAM" id="MobiDB-lite"/>
    </source>
</evidence>
<keyword evidence="3" id="KW-1185">Reference proteome</keyword>
<sequence length="78" mass="8895">MRRRRAAEQAAREERASAIRRCRRCDPCGWLLGPDHTPIDPAVRCSHGPPEPEHQAAPTHPTRSFSEPIRQPDLFSEE</sequence>
<dbReference type="EMBL" id="ADNV01000067">
    <property type="protein sequence ID" value="EFG79558.1"/>
    <property type="molecule type" value="Genomic_DNA"/>
</dbReference>
<evidence type="ECO:0000313" key="3">
    <source>
        <dbReference type="Proteomes" id="UP000003653"/>
    </source>
</evidence>
<proteinExistence type="predicted"/>
<comment type="caution">
    <text evidence="2">The sequence shown here is derived from an EMBL/GenBank/DDBJ whole genome shotgun (WGS) entry which is preliminary data.</text>
</comment>
<protein>
    <submittedName>
        <fullName evidence="2">Uncharacterized protein</fullName>
    </submittedName>
</protein>
<dbReference type="Proteomes" id="UP000003653">
    <property type="component" value="Unassembled WGS sequence"/>
</dbReference>
<feature type="region of interest" description="Disordered" evidence="1">
    <location>
        <begin position="43"/>
        <end position="78"/>
    </location>
</feature>
<dbReference type="RefSeq" id="WP_007169734.1">
    <property type="nucleotide sequence ID" value="NZ_GG770555.1"/>
</dbReference>
<name>D5P2Z1_9MYCO</name>
<gene>
    <name evidence="2" type="ORF">HMPREF0591_0535</name>
</gene>
<reference evidence="2 3" key="1">
    <citation type="submission" date="2010-04" db="EMBL/GenBank/DDBJ databases">
        <authorList>
            <person name="Muzny D."/>
            <person name="Qin X."/>
            <person name="Deng J."/>
            <person name="Jiang H."/>
            <person name="Liu Y."/>
            <person name="Qu J."/>
            <person name="Song X.-Z."/>
            <person name="Zhang L."/>
            <person name="Thornton R."/>
            <person name="Coyle M."/>
            <person name="Francisco L."/>
            <person name="Jackson L."/>
            <person name="Javaid M."/>
            <person name="Korchina V."/>
            <person name="Kovar C."/>
            <person name="Mata R."/>
            <person name="Mathew T."/>
            <person name="Ngo R."/>
            <person name="Nguyen L."/>
            <person name="Nguyen N."/>
            <person name="Okwuonu G."/>
            <person name="Ongeri F."/>
            <person name="Pham C."/>
            <person name="Simmons D."/>
            <person name="Wilczek-Boney K."/>
            <person name="Hale W."/>
            <person name="Jakkamsetti A."/>
            <person name="Pham P."/>
            <person name="Ruth R."/>
            <person name="San Lucas F."/>
            <person name="Warren J."/>
            <person name="Zhang J."/>
            <person name="Zhao Z."/>
            <person name="Zhou C."/>
            <person name="Zhu D."/>
            <person name="Lee S."/>
            <person name="Bess C."/>
            <person name="Blankenburg K."/>
            <person name="Forbes L."/>
            <person name="Fu Q."/>
            <person name="Gubbala S."/>
            <person name="Hirani K."/>
            <person name="Jayaseelan J.C."/>
            <person name="Lara F."/>
            <person name="Munidasa M."/>
            <person name="Palculict T."/>
            <person name="Patil S."/>
            <person name="Pu L.-L."/>
            <person name="Saada N."/>
            <person name="Tang L."/>
            <person name="Weissenberger G."/>
            <person name="Zhu Y."/>
            <person name="Hemphill L."/>
            <person name="Shang Y."/>
            <person name="Youmans B."/>
            <person name="Ayvaz T."/>
            <person name="Ross M."/>
            <person name="Santibanez J."/>
            <person name="Aqrawi P."/>
            <person name="Gross S."/>
            <person name="Joshi V."/>
            <person name="Fowler G."/>
            <person name="Nazareth L."/>
            <person name="Reid J."/>
            <person name="Worley K."/>
            <person name="Petrosino J."/>
            <person name="Highlander S."/>
            <person name="Gibbs R."/>
        </authorList>
    </citation>
    <scope>NUCLEOTIDE SEQUENCE [LARGE SCALE GENOMIC DNA]</scope>
    <source>
        <strain evidence="2 3">ATCC BAA-614</strain>
    </source>
</reference>
<evidence type="ECO:0000313" key="2">
    <source>
        <dbReference type="EMBL" id="EFG79558.1"/>
    </source>
</evidence>
<dbReference type="AlphaFoldDB" id="D5P2Z1"/>
<organism evidence="2 3">
    <name type="scientific">Mycobacterium parascrofulaceum ATCC BAA-614</name>
    <dbReference type="NCBI Taxonomy" id="525368"/>
    <lineage>
        <taxon>Bacteria</taxon>
        <taxon>Bacillati</taxon>
        <taxon>Actinomycetota</taxon>
        <taxon>Actinomycetes</taxon>
        <taxon>Mycobacteriales</taxon>
        <taxon>Mycobacteriaceae</taxon>
        <taxon>Mycobacterium</taxon>
        <taxon>Mycobacterium simiae complex</taxon>
    </lineage>
</organism>